<keyword evidence="3" id="KW-1185">Reference proteome</keyword>
<dbReference type="Pfam" id="PF00027">
    <property type="entry name" value="cNMP_binding"/>
    <property type="match status" value="1"/>
</dbReference>
<evidence type="ECO:0000313" key="2">
    <source>
        <dbReference type="EMBL" id="MDN5216988.1"/>
    </source>
</evidence>
<proteinExistence type="predicted"/>
<comment type="caution">
    <text evidence="2">The sequence shown here is derived from an EMBL/GenBank/DDBJ whole genome shotgun (WGS) entry which is preliminary data.</text>
</comment>
<dbReference type="Gene3D" id="2.60.120.10">
    <property type="entry name" value="Jelly Rolls"/>
    <property type="match status" value="1"/>
</dbReference>
<dbReference type="Proteomes" id="UP001172083">
    <property type="component" value="Unassembled WGS sequence"/>
</dbReference>
<dbReference type="InterPro" id="IPR018490">
    <property type="entry name" value="cNMP-bd_dom_sf"/>
</dbReference>
<protein>
    <submittedName>
        <fullName evidence="2">Crp/Fnr family transcriptional regulator</fullName>
    </submittedName>
</protein>
<dbReference type="SUPFAM" id="SSF51206">
    <property type="entry name" value="cAMP-binding domain-like"/>
    <property type="match status" value="1"/>
</dbReference>
<organism evidence="2 3">
    <name type="scientific">Agaribacillus aureus</name>
    <dbReference type="NCBI Taxonomy" id="3051825"/>
    <lineage>
        <taxon>Bacteria</taxon>
        <taxon>Pseudomonadati</taxon>
        <taxon>Bacteroidota</taxon>
        <taxon>Cytophagia</taxon>
        <taxon>Cytophagales</taxon>
        <taxon>Splendidivirgaceae</taxon>
        <taxon>Agaribacillus</taxon>
    </lineage>
</organism>
<dbReference type="InterPro" id="IPR014710">
    <property type="entry name" value="RmlC-like_jellyroll"/>
</dbReference>
<feature type="domain" description="Cyclic nucleotide-binding" evidence="1">
    <location>
        <begin position="29"/>
        <end position="114"/>
    </location>
</feature>
<dbReference type="CDD" id="cd00038">
    <property type="entry name" value="CAP_ED"/>
    <property type="match status" value="1"/>
</dbReference>
<evidence type="ECO:0000259" key="1">
    <source>
        <dbReference type="Pfam" id="PF00027"/>
    </source>
</evidence>
<dbReference type="EMBL" id="JAUJEB010000012">
    <property type="protein sequence ID" value="MDN5216988.1"/>
    <property type="molecule type" value="Genomic_DNA"/>
</dbReference>
<sequence length="191" mass="22181">MQNLIADIEKTVKINGGDLDKIITRFHEKSFGKNAAIPSFKKISHHFKFIESGLVRVYFIDNQAREITIQIGIENAWIADLHSFLTQTPSQYHIDVLEPTTILQIHRSDLKKLFVAVPVAESFFRLKIQRAYISLQDRTLHQMNKSAEERYLEFRDKYGHIEARVPQYMIASYLNISPEHLSKVRNKLAAN</sequence>
<evidence type="ECO:0000313" key="3">
    <source>
        <dbReference type="Proteomes" id="UP001172083"/>
    </source>
</evidence>
<dbReference type="RefSeq" id="WP_346762326.1">
    <property type="nucleotide sequence ID" value="NZ_JAUJEB010000012.1"/>
</dbReference>
<accession>A0ABT8LGQ9</accession>
<dbReference type="InterPro" id="IPR000595">
    <property type="entry name" value="cNMP-bd_dom"/>
</dbReference>
<reference evidence="2" key="1">
    <citation type="submission" date="2023-06" db="EMBL/GenBank/DDBJ databases">
        <title>Genomic of Agaribacillus aureum.</title>
        <authorList>
            <person name="Wang G."/>
        </authorList>
    </citation>
    <scope>NUCLEOTIDE SEQUENCE</scope>
    <source>
        <strain evidence="2">BMA12</strain>
    </source>
</reference>
<name>A0ABT8LGQ9_9BACT</name>
<gene>
    <name evidence="2" type="ORF">QQ020_33265</name>
</gene>